<feature type="transmembrane region" description="Helical" evidence="7">
    <location>
        <begin position="60"/>
        <end position="82"/>
    </location>
</feature>
<dbReference type="Proteomes" id="UP001595764">
    <property type="component" value="Unassembled WGS sequence"/>
</dbReference>
<feature type="transmembrane region" description="Helical" evidence="7">
    <location>
        <begin position="362"/>
        <end position="385"/>
    </location>
</feature>
<evidence type="ECO:0000256" key="6">
    <source>
        <dbReference type="ARBA" id="ARBA00023136"/>
    </source>
</evidence>
<feature type="domain" description="Major facilitator superfamily (MFS) profile" evidence="8">
    <location>
        <begin position="237"/>
        <end position="429"/>
    </location>
</feature>
<feature type="transmembrane region" description="Helical" evidence="7">
    <location>
        <begin position="120"/>
        <end position="140"/>
    </location>
</feature>
<name>A0ABV7QMJ5_9PSEU</name>
<dbReference type="PANTHER" id="PTHR23513:SF11">
    <property type="entry name" value="STAPHYLOFERRIN A TRANSPORTER"/>
    <property type="match status" value="1"/>
</dbReference>
<dbReference type="InterPro" id="IPR020846">
    <property type="entry name" value="MFS_dom"/>
</dbReference>
<dbReference type="Gene3D" id="1.20.1250.20">
    <property type="entry name" value="MFS general substrate transporter like domains"/>
    <property type="match status" value="1"/>
</dbReference>
<protein>
    <submittedName>
        <fullName evidence="9">MFS transporter</fullName>
    </submittedName>
</protein>
<feature type="transmembrane region" description="Helical" evidence="7">
    <location>
        <begin position="273"/>
        <end position="292"/>
    </location>
</feature>
<keyword evidence="2" id="KW-0813">Transport</keyword>
<evidence type="ECO:0000256" key="4">
    <source>
        <dbReference type="ARBA" id="ARBA00022692"/>
    </source>
</evidence>
<accession>A0ABV7QMJ5</accession>
<feature type="transmembrane region" description="Helical" evidence="7">
    <location>
        <begin position="94"/>
        <end position="114"/>
    </location>
</feature>
<evidence type="ECO:0000313" key="10">
    <source>
        <dbReference type="Proteomes" id="UP001595764"/>
    </source>
</evidence>
<dbReference type="InterPro" id="IPR010290">
    <property type="entry name" value="TM_effector"/>
</dbReference>
<comment type="caution">
    <text evidence="9">The sequence shown here is derived from an EMBL/GenBank/DDBJ whole genome shotgun (WGS) entry which is preliminary data.</text>
</comment>
<dbReference type="Pfam" id="PF05977">
    <property type="entry name" value="MFS_3"/>
    <property type="match status" value="1"/>
</dbReference>
<dbReference type="RefSeq" id="WP_377872173.1">
    <property type="nucleotide sequence ID" value="NZ_JBHMAY010000037.1"/>
</dbReference>
<feature type="transmembrane region" description="Helical" evidence="7">
    <location>
        <begin position="328"/>
        <end position="350"/>
    </location>
</feature>
<dbReference type="InterPro" id="IPR036259">
    <property type="entry name" value="MFS_trans_sf"/>
</dbReference>
<feature type="transmembrane region" description="Helical" evidence="7">
    <location>
        <begin position="391"/>
        <end position="411"/>
    </location>
</feature>
<keyword evidence="10" id="KW-1185">Reference proteome</keyword>
<feature type="transmembrane region" description="Helical" evidence="7">
    <location>
        <begin position="237"/>
        <end position="261"/>
    </location>
</feature>
<dbReference type="PROSITE" id="PS50850">
    <property type="entry name" value="MFS"/>
    <property type="match status" value="1"/>
</dbReference>
<keyword evidence="3" id="KW-1003">Cell membrane</keyword>
<evidence type="ECO:0000256" key="1">
    <source>
        <dbReference type="ARBA" id="ARBA00004651"/>
    </source>
</evidence>
<keyword evidence="4 7" id="KW-0812">Transmembrane</keyword>
<evidence type="ECO:0000256" key="7">
    <source>
        <dbReference type="SAM" id="Phobius"/>
    </source>
</evidence>
<dbReference type="EMBL" id="JBHRWI010000039">
    <property type="protein sequence ID" value="MFC3514256.1"/>
    <property type="molecule type" value="Genomic_DNA"/>
</dbReference>
<evidence type="ECO:0000259" key="8">
    <source>
        <dbReference type="PROSITE" id="PS50850"/>
    </source>
</evidence>
<feature type="transmembrane region" description="Helical" evidence="7">
    <location>
        <begin position="304"/>
        <end position="322"/>
    </location>
</feature>
<gene>
    <name evidence="9" type="ORF">ACFORO_29095</name>
</gene>
<organism evidence="9 10">
    <name type="scientific">Amycolatopsis halotolerans</name>
    <dbReference type="NCBI Taxonomy" id="330083"/>
    <lineage>
        <taxon>Bacteria</taxon>
        <taxon>Bacillati</taxon>
        <taxon>Actinomycetota</taxon>
        <taxon>Actinomycetes</taxon>
        <taxon>Pseudonocardiales</taxon>
        <taxon>Pseudonocardiaceae</taxon>
        <taxon>Amycolatopsis</taxon>
    </lineage>
</organism>
<evidence type="ECO:0000313" key="9">
    <source>
        <dbReference type="EMBL" id="MFC3514256.1"/>
    </source>
</evidence>
<evidence type="ECO:0000256" key="3">
    <source>
        <dbReference type="ARBA" id="ARBA00022475"/>
    </source>
</evidence>
<feature type="transmembrane region" description="Helical" evidence="7">
    <location>
        <begin position="178"/>
        <end position="204"/>
    </location>
</feature>
<proteinExistence type="predicted"/>
<dbReference type="PANTHER" id="PTHR23513">
    <property type="entry name" value="INTEGRAL MEMBRANE EFFLUX PROTEIN-RELATED"/>
    <property type="match status" value="1"/>
</dbReference>
<keyword evidence="6 7" id="KW-0472">Membrane</keyword>
<dbReference type="CDD" id="cd06173">
    <property type="entry name" value="MFS_MefA_like"/>
    <property type="match status" value="1"/>
</dbReference>
<sequence length="429" mass="44053">MTAPRSGAGAAATARGGSLRALFGQRNYRLFAFGQVVSITGTWIQRIAQDWLVLHLSGGNAVALGTAAAMQWGPTLVLSLWAGDVADRVTRRRFLMFSGSVLGGLSLLCGVLVLTGAIQLWQVLVLCLLAGAVSAVETPVRAAFTSEMVEPGQVATAVAVNSVVFNVARVTGPAVAGALISVLGTGPLFVVDAVSFGAVVLALLRMRPGELRVSAVPSRRTKSLRESYREVLRHPGLGALITLVFCLSAMGTSFVTILAVVATQVFQRGAGGFGLLSSVLAAGALGGAVAATRYTLRHRPGTRLLAAIACLLGLGEVVMGQLPTFWTFTAMLLCCGFVAQMFLPLANSTVQLSVPAGQRGRVMALYGIAVVGAYPVGSLAIGWLAEAAGPRVAIVAGGAALAVAAVAYGLVTRGAEIPRGNEGLEETDG</sequence>
<evidence type="ECO:0000256" key="5">
    <source>
        <dbReference type="ARBA" id="ARBA00022989"/>
    </source>
</evidence>
<keyword evidence="5 7" id="KW-1133">Transmembrane helix</keyword>
<reference evidence="10" key="1">
    <citation type="journal article" date="2019" name="Int. J. Syst. Evol. Microbiol.">
        <title>The Global Catalogue of Microorganisms (GCM) 10K type strain sequencing project: providing services to taxonomists for standard genome sequencing and annotation.</title>
        <authorList>
            <consortium name="The Broad Institute Genomics Platform"/>
            <consortium name="The Broad Institute Genome Sequencing Center for Infectious Disease"/>
            <person name="Wu L."/>
            <person name="Ma J."/>
        </authorList>
    </citation>
    <scope>NUCLEOTIDE SEQUENCE [LARGE SCALE GENOMIC DNA]</scope>
    <source>
        <strain evidence="10">CGMCC 4.7682</strain>
    </source>
</reference>
<dbReference type="SUPFAM" id="SSF103473">
    <property type="entry name" value="MFS general substrate transporter"/>
    <property type="match status" value="1"/>
</dbReference>
<evidence type="ECO:0000256" key="2">
    <source>
        <dbReference type="ARBA" id="ARBA00022448"/>
    </source>
</evidence>
<comment type="subcellular location">
    <subcellularLocation>
        <location evidence="1">Cell membrane</location>
        <topology evidence="1">Multi-pass membrane protein</topology>
    </subcellularLocation>
</comment>